<comment type="caution">
    <text evidence="1">The sequence shown here is derived from an EMBL/GenBank/DDBJ whole genome shotgun (WGS) entry which is preliminary data.</text>
</comment>
<gene>
    <name evidence="1" type="ORF">ABID21_003661</name>
</gene>
<keyword evidence="2" id="KW-1185">Reference proteome</keyword>
<dbReference type="Proteomes" id="UP001549031">
    <property type="component" value="Unassembled WGS sequence"/>
</dbReference>
<sequence length="100" mass="11240">MNKYAGYAHQLRRGWWAMVRFVKDAKPRPILGEKGEPVVYETELDALRAVNKHLLQFLNFPIVGGECEHVPKISEARKAKAEKLLRGGGAVDVERVGQSL</sequence>
<dbReference type="EMBL" id="JBEPLJ010000014">
    <property type="protein sequence ID" value="MET3587536.1"/>
    <property type="molecule type" value="Genomic_DNA"/>
</dbReference>
<organism evidence="1 2">
    <name type="scientific">Pseudorhizobium tarimense</name>
    <dbReference type="NCBI Taxonomy" id="1079109"/>
    <lineage>
        <taxon>Bacteria</taxon>
        <taxon>Pseudomonadati</taxon>
        <taxon>Pseudomonadota</taxon>
        <taxon>Alphaproteobacteria</taxon>
        <taxon>Hyphomicrobiales</taxon>
        <taxon>Rhizobiaceae</taxon>
        <taxon>Rhizobium/Agrobacterium group</taxon>
        <taxon>Pseudorhizobium</taxon>
    </lineage>
</organism>
<reference evidence="1 2" key="1">
    <citation type="submission" date="2024-06" db="EMBL/GenBank/DDBJ databases">
        <title>Genomic Encyclopedia of Type Strains, Phase IV (KMG-IV): sequencing the most valuable type-strain genomes for metagenomic binning, comparative biology and taxonomic classification.</title>
        <authorList>
            <person name="Goeker M."/>
        </authorList>
    </citation>
    <scope>NUCLEOTIDE SEQUENCE [LARGE SCALE GENOMIC DNA]</scope>
    <source>
        <strain evidence="1 2">DSM 105042</strain>
    </source>
</reference>
<evidence type="ECO:0000313" key="2">
    <source>
        <dbReference type="Proteomes" id="UP001549031"/>
    </source>
</evidence>
<evidence type="ECO:0000313" key="1">
    <source>
        <dbReference type="EMBL" id="MET3587536.1"/>
    </source>
</evidence>
<name>A0ABV2HAH9_9HYPH</name>
<accession>A0ABV2HAH9</accession>
<dbReference type="RefSeq" id="WP_247245196.1">
    <property type="nucleotide sequence ID" value="NZ_JALJRA010000014.1"/>
</dbReference>
<protein>
    <submittedName>
        <fullName evidence="1">Uncharacterized protein</fullName>
    </submittedName>
</protein>
<proteinExistence type="predicted"/>